<evidence type="ECO:0000256" key="1">
    <source>
        <dbReference type="ARBA" id="ARBA00022723"/>
    </source>
</evidence>
<dbReference type="SUPFAM" id="SSF53649">
    <property type="entry name" value="Alkaline phosphatase-like"/>
    <property type="match status" value="1"/>
</dbReference>
<dbReference type="RefSeq" id="WP_100304752.1">
    <property type="nucleotide sequence ID" value="NZ_PGET01000001.1"/>
</dbReference>
<dbReference type="OrthoDB" id="279611at2"/>
<keyword evidence="2" id="KW-0378">Hydrolase</keyword>
<name>A0A2M8Z467_9FIRM</name>
<reference evidence="4 5" key="1">
    <citation type="submission" date="2017-11" db="EMBL/GenBank/DDBJ databases">
        <title>Understudied soil microbes with underappreciated capabilities: Untangling the Clostridium saccharolyticum group.</title>
        <authorList>
            <person name="Leschine S."/>
        </authorList>
    </citation>
    <scope>NUCLEOTIDE SEQUENCE [LARGE SCALE GENOMIC DNA]</scope>
    <source>
        <strain evidence="4 5">18A</strain>
    </source>
</reference>
<proteinExistence type="predicted"/>
<dbReference type="GO" id="GO:0005737">
    <property type="term" value="C:cytoplasm"/>
    <property type="evidence" value="ECO:0007669"/>
    <property type="project" value="TreeGrafter"/>
</dbReference>
<evidence type="ECO:0000256" key="2">
    <source>
        <dbReference type="ARBA" id="ARBA00022801"/>
    </source>
</evidence>
<dbReference type="GO" id="GO:0046872">
    <property type="term" value="F:metal ion binding"/>
    <property type="evidence" value="ECO:0007669"/>
    <property type="project" value="UniProtKB-KW"/>
</dbReference>
<dbReference type="GO" id="GO:0008484">
    <property type="term" value="F:sulfuric ester hydrolase activity"/>
    <property type="evidence" value="ECO:0007669"/>
    <property type="project" value="TreeGrafter"/>
</dbReference>
<dbReference type="CDD" id="cd16148">
    <property type="entry name" value="sulfatase_like"/>
    <property type="match status" value="1"/>
</dbReference>
<protein>
    <submittedName>
        <fullName evidence="4">Arylsulfatase A-like enzyme</fullName>
    </submittedName>
</protein>
<dbReference type="Gene3D" id="3.40.720.10">
    <property type="entry name" value="Alkaline Phosphatase, subunit A"/>
    <property type="match status" value="1"/>
</dbReference>
<sequence length="497" mass="58387">MRVLMVMFDSLNRNMLESYGGRFAKTPNFNKLEEHSVTFDNCYAGSLPCMPARRELHTGRYNFLHRSWGPLEPFDDSMPELLNRNGIHTHIATDHYHYFEDGGATYHTRYRTWEGFRGQEGDAWKGVAGENRAPKEYKNRCDGIADSWEHNWVPQDFINRSYLDTEEKQPQSKTFEAGKEFIRTNHNSDQWFLQIETFDPHEPFFTHDKFKKLFPHTYNGAVYDWPDYRNLNERDTPEEILHLRSEYGALLSMCDEKLGEILDLMDEYHMWKDTMLIVNTDHGFLLSEHGQWAKCHCPFYNEVARIPLFIWDPVTGNKGKRVKSLVQTIDLPATILKQFGLELPKDMEGIPLQSVLQEDKAIREAALFGIYGGQINCTDGRYVYMRSPVNYETKIYQYTLMPTRHGGRRAFIKEEELKQMTLSDGFSFTKDLPVMQIPYGREAGQNTYPTMLFDLEKDPNQESPIEDEAAEKRMIHFMRKRMKENQCPLEMLERYGF</sequence>
<dbReference type="PANTHER" id="PTHR45953">
    <property type="entry name" value="IDURONATE 2-SULFATASE"/>
    <property type="match status" value="1"/>
</dbReference>
<organism evidence="4 5">
    <name type="scientific">[Clostridium] celerecrescens 18A</name>
    <dbReference type="NCBI Taxonomy" id="1286362"/>
    <lineage>
        <taxon>Bacteria</taxon>
        <taxon>Bacillati</taxon>
        <taxon>Bacillota</taxon>
        <taxon>Clostridia</taxon>
        <taxon>Lachnospirales</taxon>
        <taxon>Lachnospiraceae</taxon>
        <taxon>Lacrimispora</taxon>
    </lineage>
</organism>
<accession>A0A2M8Z467</accession>
<evidence type="ECO:0000313" key="4">
    <source>
        <dbReference type="EMBL" id="PJJ28235.1"/>
    </source>
</evidence>
<dbReference type="EMBL" id="PGET01000001">
    <property type="protein sequence ID" value="PJJ28235.1"/>
    <property type="molecule type" value="Genomic_DNA"/>
</dbReference>
<feature type="domain" description="Sulfatase N-terminal" evidence="3">
    <location>
        <begin position="3"/>
        <end position="340"/>
    </location>
</feature>
<comment type="caution">
    <text evidence="4">The sequence shown here is derived from an EMBL/GenBank/DDBJ whole genome shotgun (WGS) entry which is preliminary data.</text>
</comment>
<evidence type="ECO:0000313" key="5">
    <source>
        <dbReference type="Proteomes" id="UP000231092"/>
    </source>
</evidence>
<dbReference type="InterPro" id="IPR017850">
    <property type="entry name" value="Alkaline_phosphatase_core_sf"/>
</dbReference>
<dbReference type="Proteomes" id="UP000231092">
    <property type="component" value="Unassembled WGS sequence"/>
</dbReference>
<dbReference type="InterPro" id="IPR000917">
    <property type="entry name" value="Sulfatase_N"/>
</dbReference>
<dbReference type="AlphaFoldDB" id="A0A2M8Z467"/>
<evidence type="ECO:0000259" key="3">
    <source>
        <dbReference type="Pfam" id="PF00884"/>
    </source>
</evidence>
<dbReference type="PANTHER" id="PTHR45953:SF1">
    <property type="entry name" value="IDURONATE 2-SULFATASE"/>
    <property type="match status" value="1"/>
</dbReference>
<keyword evidence="1" id="KW-0479">Metal-binding</keyword>
<dbReference type="Pfam" id="PF00884">
    <property type="entry name" value="Sulfatase"/>
    <property type="match status" value="1"/>
</dbReference>
<gene>
    <name evidence="4" type="ORF">H171_1728</name>
</gene>